<evidence type="ECO:0000313" key="3">
    <source>
        <dbReference type="Proteomes" id="UP000002358"/>
    </source>
</evidence>
<keyword evidence="3" id="KW-1185">Reference proteome</keyword>
<reference evidence="2" key="1">
    <citation type="submission" date="2021-01" db="UniProtKB">
        <authorList>
            <consortium name="EnsemblMetazoa"/>
        </authorList>
    </citation>
    <scope>IDENTIFICATION</scope>
</reference>
<dbReference type="AlphaFoldDB" id="A0A7M7PZ89"/>
<feature type="chain" id="PRO_5029538493" evidence="1">
    <location>
        <begin position="29"/>
        <end position="212"/>
    </location>
</feature>
<dbReference type="InParanoid" id="A0A7M7PZ89"/>
<sequence>MQSALRKLKLHPFLFFAIAAAILRGSTALKFDMSQDDDEYYLANATLILIESPNSVYFDIGSELPMPVIHYKLIDDPDYTDDLFTFGYIRNSSNTDTIDVLRAASSYSNSLNYIMSRPTSSYDSDLLYVALQYLLPNTFFHEDAAVFPQGGTYLISKGFINLLTVDEAVPCDQPWYFHAYVTRDGANNDYDVLLRAIYQMDMNPVYYCSSKG</sequence>
<evidence type="ECO:0000313" key="2">
    <source>
        <dbReference type="EnsemblMetazoa" id="XP_031779008"/>
    </source>
</evidence>
<feature type="signal peptide" evidence="1">
    <location>
        <begin position="1"/>
        <end position="28"/>
    </location>
</feature>
<accession>A0A7M7PZ89</accession>
<dbReference type="EnsemblMetazoa" id="XM_031923148">
    <property type="protein sequence ID" value="XP_031779008"/>
    <property type="gene ID" value="LOC100679906"/>
</dbReference>
<evidence type="ECO:0000256" key="1">
    <source>
        <dbReference type="SAM" id="SignalP"/>
    </source>
</evidence>
<keyword evidence="1" id="KW-0732">Signal</keyword>
<name>A0A7M7PZ89_NASVI</name>
<protein>
    <submittedName>
        <fullName evidence="2">Uncharacterized protein</fullName>
    </submittedName>
</protein>
<dbReference type="Proteomes" id="UP000002358">
    <property type="component" value="Chromosome 2"/>
</dbReference>
<dbReference type="RefSeq" id="XP_031779008.1">
    <property type="nucleotide sequence ID" value="XM_031923148.2"/>
</dbReference>
<organism evidence="2 3">
    <name type="scientific">Nasonia vitripennis</name>
    <name type="common">Parasitic wasp</name>
    <dbReference type="NCBI Taxonomy" id="7425"/>
    <lineage>
        <taxon>Eukaryota</taxon>
        <taxon>Metazoa</taxon>
        <taxon>Ecdysozoa</taxon>
        <taxon>Arthropoda</taxon>
        <taxon>Hexapoda</taxon>
        <taxon>Insecta</taxon>
        <taxon>Pterygota</taxon>
        <taxon>Neoptera</taxon>
        <taxon>Endopterygota</taxon>
        <taxon>Hymenoptera</taxon>
        <taxon>Apocrita</taxon>
        <taxon>Proctotrupomorpha</taxon>
        <taxon>Chalcidoidea</taxon>
        <taxon>Pteromalidae</taxon>
        <taxon>Pteromalinae</taxon>
        <taxon>Nasonia</taxon>
    </lineage>
</organism>
<proteinExistence type="predicted"/>
<dbReference type="GeneID" id="100679906"/>